<reference evidence="2 3" key="1">
    <citation type="submission" date="2022-09" db="EMBL/GenBank/DDBJ databases">
        <title>Genome sequencing of Flavivirga sp. MEBiC05379.</title>
        <authorList>
            <person name="Oh H.-M."/>
            <person name="Kwon K.K."/>
            <person name="Park M.J."/>
            <person name="Yang S.-H."/>
        </authorList>
    </citation>
    <scope>NUCLEOTIDE SEQUENCE [LARGE SCALE GENOMIC DNA]</scope>
    <source>
        <strain evidence="2 3">MEBiC05379</strain>
    </source>
</reference>
<keyword evidence="1" id="KW-0472">Membrane</keyword>
<accession>A0ABU7XMK0</accession>
<feature type="transmembrane region" description="Helical" evidence="1">
    <location>
        <begin position="108"/>
        <end position="126"/>
    </location>
</feature>
<dbReference type="EMBL" id="JAODOP010000001">
    <property type="protein sequence ID" value="MEF3831935.1"/>
    <property type="molecule type" value="Genomic_DNA"/>
</dbReference>
<comment type="caution">
    <text evidence="2">The sequence shown here is derived from an EMBL/GenBank/DDBJ whole genome shotgun (WGS) entry which is preliminary data.</text>
</comment>
<dbReference type="Proteomes" id="UP001337305">
    <property type="component" value="Unassembled WGS sequence"/>
</dbReference>
<feature type="transmembrane region" description="Helical" evidence="1">
    <location>
        <begin position="194"/>
        <end position="217"/>
    </location>
</feature>
<evidence type="ECO:0000313" key="2">
    <source>
        <dbReference type="EMBL" id="MEF3831935.1"/>
    </source>
</evidence>
<dbReference type="RefSeq" id="WP_303308932.1">
    <property type="nucleotide sequence ID" value="NZ_JAODOP010000001.1"/>
</dbReference>
<evidence type="ECO:0000256" key="1">
    <source>
        <dbReference type="SAM" id="Phobius"/>
    </source>
</evidence>
<name>A0ABU7XMK0_9FLAO</name>
<keyword evidence="1" id="KW-0812">Transmembrane</keyword>
<feature type="transmembrane region" description="Helical" evidence="1">
    <location>
        <begin position="5"/>
        <end position="22"/>
    </location>
</feature>
<organism evidence="2 3">
    <name type="scientific">Flavivirga spongiicola</name>
    <dbReference type="NCBI Taxonomy" id="421621"/>
    <lineage>
        <taxon>Bacteria</taxon>
        <taxon>Pseudomonadati</taxon>
        <taxon>Bacteroidota</taxon>
        <taxon>Flavobacteriia</taxon>
        <taxon>Flavobacteriales</taxon>
        <taxon>Flavobacteriaceae</taxon>
        <taxon>Flavivirga</taxon>
    </lineage>
</organism>
<keyword evidence="1" id="KW-1133">Transmembrane helix</keyword>
<feature type="transmembrane region" description="Helical" evidence="1">
    <location>
        <begin position="79"/>
        <end position="96"/>
    </location>
</feature>
<evidence type="ECO:0008006" key="4">
    <source>
        <dbReference type="Google" id="ProtNLM"/>
    </source>
</evidence>
<feature type="transmembrane region" description="Helical" evidence="1">
    <location>
        <begin position="224"/>
        <end position="253"/>
    </location>
</feature>
<sequence>MKTDINKFLILGYILLLFVNCLEFRSGYILSLSQLFLGLLAFLPRLNSNNSWNNNLLLAIEVLYVLSLISGVYLHYFSLPNHFFLFITITLVLLISRQPRHLSYVENNLRWVFIILMGFATIHKLIEPTFINGDFAGYMLMKGSFFHHILDSGLFPEIQSSIDANNAILSELEKTDPALGDTLFLNIKHLPLNFLIKGLTIFIIVAELLLTLLFIFFPRRKNTLLFLLIFVCSIMLVTVELEFQSTLLFMGFVMCPVVFSGLKKAYKYTFILFALSAILNNFKHLL</sequence>
<protein>
    <recommendedName>
        <fullName evidence="4">O-antigen ligase domain-containing protein</fullName>
    </recommendedName>
</protein>
<gene>
    <name evidence="2" type="ORF">N1F79_02230</name>
</gene>
<evidence type="ECO:0000313" key="3">
    <source>
        <dbReference type="Proteomes" id="UP001337305"/>
    </source>
</evidence>
<proteinExistence type="predicted"/>
<keyword evidence="3" id="KW-1185">Reference proteome</keyword>